<organism evidence="1 2">
    <name type="scientific">Dendrothele bispora (strain CBS 962.96)</name>
    <dbReference type="NCBI Taxonomy" id="1314807"/>
    <lineage>
        <taxon>Eukaryota</taxon>
        <taxon>Fungi</taxon>
        <taxon>Dikarya</taxon>
        <taxon>Basidiomycota</taxon>
        <taxon>Agaricomycotina</taxon>
        <taxon>Agaricomycetes</taxon>
        <taxon>Agaricomycetidae</taxon>
        <taxon>Agaricales</taxon>
        <taxon>Agaricales incertae sedis</taxon>
        <taxon>Dendrothele</taxon>
    </lineage>
</organism>
<dbReference type="EMBL" id="ML180141">
    <property type="protein sequence ID" value="THU78741.1"/>
    <property type="molecule type" value="Genomic_DNA"/>
</dbReference>
<proteinExistence type="predicted"/>
<protein>
    <submittedName>
        <fullName evidence="1">Uncharacterized protein</fullName>
    </submittedName>
</protein>
<evidence type="ECO:0000313" key="2">
    <source>
        <dbReference type="Proteomes" id="UP000297245"/>
    </source>
</evidence>
<sequence>QYWLSATWLSQAQYFCDAVDGLYTDILESAAPLFRAHFSLTPNYKKHHSLLHPNCSKIFLFIAPITVSHPSGTSGIDVCWGNGDTDLYYWSFNPDGSCPLSKRVTEALGLPELIPEARVWPYKFQDYQYEATKQFQLFRGYNPSTQEFAKRHGLPLVDIIWPDGKTGPGM</sequence>
<reference evidence="1 2" key="1">
    <citation type="journal article" date="2019" name="Nat. Ecol. Evol.">
        <title>Megaphylogeny resolves global patterns of mushroom evolution.</title>
        <authorList>
            <person name="Varga T."/>
            <person name="Krizsan K."/>
            <person name="Foldi C."/>
            <person name="Dima B."/>
            <person name="Sanchez-Garcia M."/>
            <person name="Sanchez-Ramirez S."/>
            <person name="Szollosi G.J."/>
            <person name="Szarkandi J.G."/>
            <person name="Papp V."/>
            <person name="Albert L."/>
            <person name="Andreopoulos W."/>
            <person name="Angelini C."/>
            <person name="Antonin V."/>
            <person name="Barry K.W."/>
            <person name="Bougher N.L."/>
            <person name="Buchanan P."/>
            <person name="Buyck B."/>
            <person name="Bense V."/>
            <person name="Catcheside P."/>
            <person name="Chovatia M."/>
            <person name="Cooper J."/>
            <person name="Damon W."/>
            <person name="Desjardin D."/>
            <person name="Finy P."/>
            <person name="Geml J."/>
            <person name="Haridas S."/>
            <person name="Hughes K."/>
            <person name="Justo A."/>
            <person name="Karasinski D."/>
            <person name="Kautmanova I."/>
            <person name="Kiss B."/>
            <person name="Kocsube S."/>
            <person name="Kotiranta H."/>
            <person name="LaButti K.M."/>
            <person name="Lechner B.E."/>
            <person name="Liimatainen K."/>
            <person name="Lipzen A."/>
            <person name="Lukacs Z."/>
            <person name="Mihaltcheva S."/>
            <person name="Morgado L.N."/>
            <person name="Niskanen T."/>
            <person name="Noordeloos M.E."/>
            <person name="Ohm R.A."/>
            <person name="Ortiz-Santana B."/>
            <person name="Ovrebo C."/>
            <person name="Racz N."/>
            <person name="Riley R."/>
            <person name="Savchenko A."/>
            <person name="Shiryaev A."/>
            <person name="Soop K."/>
            <person name="Spirin V."/>
            <person name="Szebenyi C."/>
            <person name="Tomsovsky M."/>
            <person name="Tulloss R.E."/>
            <person name="Uehling J."/>
            <person name="Grigoriev I.V."/>
            <person name="Vagvolgyi C."/>
            <person name="Papp T."/>
            <person name="Martin F.M."/>
            <person name="Miettinen O."/>
            <person name="Hibbett D.S."/>
            <person name="Nagy L.G."/>
        </authorList>
    </citation>
    <scope>NUCLEOTIDE SEQUENCE [LARGE SCALE GENOMIC DNA]</scope>
    <source>
        <strain evidence="1 2">CBS 962.96</strain>
    </source>
</reference>
<evidence type="ECO:0000313" key="1">
    <source>
        <dbReference type="EMBL" id="THU78741.1"/>
    </source>
</evidence>
<dbReference type="OrthoDB" id="2953266at2759"/>
<name>A0A4S8KSU6_DENBC</name>
<feature type="non-terminal residue" evidence="1">
    <location>
        <position position="1"/>
    </location>
</feature>
<gene>
    <name evidence="1" type="ORF">K435DRAFT_886646</name>
</gene>
<keyword evidence="2" id="KW-1185">Reference proteome</keyword>
<dbReference type="AlphaFoldDB" id="A0A4S8KSU6"/>
<accession>A0A4S8KSU6</accession>
<dbReference type="Proteomes" id="UP000297245">
    <property type="component" value="Unassembled WGS sequence"/>
</dbReference>